<dbReference type="InterPro" id="IPR036392">
    <property type="entry name" value="PLAT/LH2_dom_sf"/>
</dbReference>
<proteinExistence type="inferred from homology"/>
<feature type="disulfide bond" evidence="6">
    <location>
        <begin position="24"/>
        <end position="34"/>
    </location>
</feature>
<evidence type="ECO:0000256" key="4">
    <source>
        <dbReference type="ARBA" id="ARBA00022989"/>
    </source>
</evidence>
<name>A0A8W8KYI9_MAGGI</name>
<dbReference type="GO" id="GO:0050982">
    <property type="term" value="P:detection of mechanical stimulus"/>
    <property type="evidence" value="ECO:0007669"/>
    <property type="project" value="TreeGrafter"/>
</dbReference>
<evidence type="ECO:0000259" key="9">
    <source>
        <dbReference type="PROSITE" id="PS50095"/>
    </source>
</evidence>
<feature type="transmembrane region" description="Helical" evidence="7">
    <location>
        <begin position="935"/>
        <end position="954"/>
    </location>
</feature>
<keyword evidence="6" id="KW-0245">EGF-like domain</keyword>
<evidence type="ECO:0000256" key="3">
    <source>
        <dbReference type="ARBA" id="ARBA00022692"/>
    </source>
</evidence>
<feature type="transmembrane region" description="Helical" evidence="7">
    <location>
        <begin position="801"/>
        <end position="827"/>
    </location>
</feature>
<evidence type="ECO:0000313" key="10">
    <source>
        <dbReference type="EnsemblMetazoa" id="G25836.1:cds"/>
    </source>
</evidence>
<keyword evidence="3 7" id="KW-0812">Transmembrane</keyword>
<organism evidence="10 11">
    <name type="scientific">Magallana gigas</name>
    <name type="common">Pacific oyster</name>
    <name type="synonym">Crassostrea gigas</name>
    <dbReference type="NCBI Taxonomy" id="29159"/>
    <lineage>
        <taxon>Eukaryota</taxon>
        <taxon>Metazoa</taxon>
        <taxon>Spiralia</taxon>
        <taxon>Lophotrochozoa</taxon>
        <taxon>Mollusca</taxon>
        <taxon>Bivalvia</taxon>
        <taxon>Autobranchia</taxon>
        <taxon>Pteriomorphia</taxon>
        <taxon>Ostreida</taxon>
        <taxon>Ostreoidea</taxon>
        <taxon>Ostreidae</taxon>
        <taxon>Magallana</taxon>
    </lineage>
</organism>
<dbReference type="PROSITE" id="PS00022">
    <property type="entry name" value="EGF_1"/>
    <property type="match status" value="1"/>
</dbReference>
<dbReference type="Proteomes" id="UP000005408">
    <property type="component" value="Unassembled WGS sequence"/>
</dbReference>
<dbReference type="SUPFAM" id="SSF49723">
    <property type="entry name" value="Lipase/lipooxygenase domain (PLAT/LH2 domain)"/>
    <property type="match status" value="1"/>
</dbReference>
<dbReference type="EnsemblMetazoa" id="G25836.1">
    <property type="protein sequence ID" value="G25836.1:cds"/>
    <property type="gene ID" value="G25836"/>
</dbReference>
<evidence type="ECO:0000313" key="11">
    <source>
        <dbReference type="Proteomes" id="UP000005408"/>
    </source>
</evidence>
<dbReference type="InterPro" id="IPR001024">
    <property type="entry name" value="PLAT/LH2_dom"/>
</dbReference>
<feature type="transmembrane region" description="Helical" evidence="7">
    <location>
        <begin position="760"/>
        <end position="781"/>
    </location>
</feature>
<feature type="domain" description="PLAT" evidence="9">
    <location>
        <begin position="549"/>
        <end position="666"/>
    </location>
</feature>
<dbReference type="SUPFAM" id="SSF57196">
    <property type="entry name" value="EGF/Laminin"/>
    <property type="match status" value="1"/>
</dbReference>
<dbReference type="Pfam" id="PF20519">
    <property type="entry name" value="Polycystin_dom"/>
    <property type="match status" value="1"/>
</dbReference>
<keyword evidence="6" id="KW-1015">Disulfide bond</keyword>
<feature type="disulfide bond" evidence="6">
    <location>
        <begin position="49"/>
        <end position="58"/>
    </location>
</feature>
<comment type="caution">
    <text evidence="6">Lacks conserved residue(s) required for the propagation of feature annotation.</text>
</comment>
<comment type="subcellular location">
    <subcellularLocation>
        <location evidence="1">Membrane</location>
        <topology evidence="1">Multi-pass membrane protein</topology>
    </subcellularLocation>
</comment>
<evidence type="ECO:0000259" key="8">
    <source>
        <dbReference type="PROSITE" id="PS50026"/>
    </source>
</evidence>
<evidence type="ECO:0000256" key="2">
    <source>
        <dbReference type="ARBA" id="ARBA00007200"/>
    </source>
</evidence>
<dbReference type="PANTHER" id="PTHR10877:SF150">
    <property type="entry name" value="REJ DOMAIN-CONTAINING PROTEIN"/>
    <property type="match status" value="1"/>
</dbReference>
<feature type="domain" description="EGF-like" evidence="8">
    <location>
        <begin position="20"/>
        <end position="59"/>
    </location>
</feature>
<dbReference type="PROSITE" id="PS01186">
    <property type="entry name" value="EGF_2"/>
    <property type="match status" value="1"/>
</dbReference>
<dbReference type="GO" id="GO:0016020">
    <property type="term" value="C:membrane"/>
    <property type="evidence" value="ECO:0007669"/>
    <property type="project" value="UniProtKB-SubCell"/>
</dbReference>
<dbReference type="PROSITE" id="PS50095">
    <property type="entry name" value="PLAT"/>
    <property type="match status" value="1"/>
</dbReference>
<feature type="transmembrane region" description="Helical" evidence="7">
    <location>
        <begin position="839"/>
        <end position="868"/>
    </location>
</feature>
<comment type="similarity">
    <text evidence="2">Belongs to the polycystin family.</text>
</comment>
<dbReference type="InterPro" id="IPR051223">
    <property type="entry name" value="Polycystin"/>
</dbReference>
<evidence type="ECO:0000256" key="1">
    <source>
        <dbReference type="ARBA" id="ARBA00004141"/>
    </source>
</evidence>
<evidence type="ECO:0000256" key="7">
    <source>
        <dbReference type="SAM" id="Phobius"/>
    </source>
</evidence>
<dbReference type="InterPro" id="IPR046791">
    <property type="entry name" value="Polycystin_dom"/>
</dbReference>
<keyword evidence="4 7" id="KW-1133">Transmembrane helix</keyword>
<evidence type="ECO:0008006" key="12">
    <source>
        <dbReference type="Google" id="ProtNLM"/>
    </source>
</evidence>
<evidence type="ECO:0000256" key="6">
    <source>
        <dbReference type="PROSITE-ProRule" id="PRU00076"/>
    </source>
</evidence>
<reference evidence="10" key="1">
    <citation type="submission" date="2022-08" db="UniProtKB">
        <authorList>
            <consortium name="EnsemblMetazoa"/>
        </authorList>
    </citation>
    <scope>IDENTIFICATION</scope>
    <source>
        <strain evidence="10">05x7-T-G4-1.051#20</strain>
    </source>
</reference>
<dbReference type="Gene3D" id="2.60.60.20">
    <property type="entry name" value="PLAT/LH2 domain"/>
    <property type="match status" value="1"/>
</dbReference>
<accession>A0A8W8KYI9</accession>
<dbReference type="Gene3D" id="2.10.25.10">
    <property type="entry name" value="Laminin"/>
    <property type="match status" value="1"/>
</dbReference>
<evidence type="ECO:0000256" key="5">
    <source>
        <dbReference type="ARBA" id="ARBA00023136"/>
    </source>
</evidence>
<dbReference type="AlphaFoldDB" id="A0A8W8KYI9"/>
<dbReference type="GO" id="GO:0005262">
    <property type="term" value="F:calcium channel activity"/>
    <property type="evidence" value="ECO:0007669"/>
    <property type="project" value="TreeGrafter"/>
</dbReference>
<dbReference type="PANTHER" id="PTHR10877">
    <property type="entry name" value="POLYCYSTIN FAMILY MEMBER"/>
    <property type="match status" value="1"/>
</dbReference>
<dbReference type="SMART" id="SM00308">
    <property type="entry name" value="LH2"/>
    <property type="match status" value="1"/>
</dbReference>
<keyword evidence="5 7" id="KW-0472">Membrane</keyword>
<keyword evidence="11" id="KW-1185">Reference proteome</keyword>
<sequence>MALFVGQVMSKICFGSSCNVHSVCHNYCQHDGACVVTVDDDMWESTCDCTIGFYGETCTRNNLLDVWERRVWSDSIFTLPEAMRYSQVALDMLKDHLKHEFQLQASSVSFNNVLELVADGVDKKMKRKDDIFPFVEVYADGLTYIITILQMKGCAIGQVINCTINHIMFESILTKAEANLIRITNLWLETDDGQGIQKTVDKRDILSLTVLKDKGKNLPFEFFTKYGYMKLPYFETFQDTIGSAVVAVNVLTYIQSPYKYVNNTDATTSSTVKVVITDKKGKQLKLRDLDDPVDMAVDMTKIFASSHTWIKPEILDDGSSMVVAYVNETNEAYSVEFKLKSVLECTIYGIFGYTKPSVFNRAISIKTKGIKKILEIEPVDQPVFFNDSILQITVYNTKYSSGGYLDPLVLTLSCQDDVARRRRRDLSEYMGHFYRVQILSVVNLKGTKWDTSAGSKISRAEGNVAVFKSTFFGTFGSDALFSPPTPINFVDIFLNFSEKLQQTPQVLAAEVFLIIFFIAIVIPLRRADQKDRLLWEYLPLVDNEPDDKVQYCLAIFTSIRSSKILSSTVFFTLNGKKATTNARMVKTDSRENFQSGTCCNFLLTTEEYLGQLVSLTVWHDNTGKNPDWKLSKIVVTDLTTNERYAFMCGEWLSLKFKDGKTYRTLVPATPQIINGQVVFTELSLRGFFDDHLWFSISKRPNYSRFTRVQRMWSLVALLFLSMVTSAMWYNSEPSEEKQITTGTVQRSVTLGPFKLNLKQIYVGLMSSIITVIPSIIIISLFRNRKLKTDSSEDIRRTGGKLPWWTIFIAYFLIVAAIVGGGFFTFLYSLQFGYGKTNDWLLSFVFGTAEGAFMMDPLKVLFVATLFGICCKKSTNVLSECAEENHLKTAYVSDYIKRREIAYYPCPNTAVDQEKINKQRKEVQLDSKLKKISKSWVLTFLYIFLLAIICAHNTVTEAFRQNSYLKSSIKDSFLANTTDDIYLWMQRYMLTQIWPKWYSNLALRTAYEQRFINDEYSYRISKSTLRQVRSHNCSPLEEMKSSVSKCTSDYSIETEDKTNYCKGWLPFQTENTTCYDEYDPIDNSFIYQSAEVTNTLTYIGEFAMYGGGGYTIDLGPKQSLVEQYIENLKNLSWIDGKTRAVFFETNTFNANTRFLCFS</sequence>
<feature type="transmembrane region" description="Helical" evidence="7">
    <location>
        <begin position="711"/>
        <end position="729"/>
    </location>
</feature>
<feature type="transmembrane region" description="Helical" evidence="7">
    <location>
        <begin position="506"/>
        <end position="524"/>
    </location>
</feature>
<dbReference type="InterPro" id="IPR000742">
    <property type="entry name" value="EGF"/>
</dbReference>
<protein>
    <recommendedName>
        <fullName evidence="12">PLAT domain-containing protein</fullName>
    </recommendedName>
</protein>
<dbReference type="Pfam" id="PF01477">
    <property type="entry name" value="PLAT"/>
    <property type="match status" value="1"/>
</dbReference>
<dbReference type="PROSITE" id="PS50026">
    <property type="entry name" value="EGF_3"/>
    <property type="match status" value="1"/>
</dbReference>